<keyword evidence="2" id="KW-1185">Reference proteome</keyword>
<organism evidence="1 2">
    <name type="scientific">Penstemon smallii</name>
    <dbReference type="NCBI Taxonomy" id="265156"/>
    <lineage>
        <taxon>Eukaryota</taxon>
        <taxon>Viridiplantae</taxon>
        <taxon>Streptophyta</taxon>
        <taxon>Embryophyta</taxon>
        <taxon>Tracheophyta</taxon>
        <taxon>Spermatophyta</taxon>
        <taxon>Magnoliopsida</taxon>
        <taxon>eudicotyledons</taxon>
        <taxon>Gunneridae</taxon>
        <taxon>Pentapetalae</taxon>
        <taxon>asterids</taxon>
        <taxon>lamiids</taxon>
        <taxon>Lamiales</taxon>
        <taxon>Plantaginaceae</taxon>
        <taxon>Cheloneae</taxon>
        <taxon>Penstemon</taxon>
    </lineage>
</organism>
<reference evidence="1 2" key="1">
    <citation type="submission" date="2024-12" db="EMBL/GenBank/DDBJ databases">
        <title>The unique morphological basis and parallel evolutionary history of personate flowers in Penstemon.</title>
        <authorList>
            <person name="Depatie T.H."/>
            <person name="Wessinger C.A."/>
        </authorList>
    </citation>
    <scope>NUCLEOTIDE SEQUENCE [LARGE SCALE GENOMIC DNA]</scope>
    <source>
        <strain evidence="1">WTNN_2</strain>
        <tissue evidence="1">Leaf</tissue>
    </source>
</reference>
<gene>
    <name evidence="1" type="ORF">ACJIZ3_001829</name>
</gene>
<evidence type="ECO:0000313" key="1">
    <source>
        <dbReference type="EMBL" id="KAL3844426.1"/>
    </source>
</evidence>
<comment type="caution">
    <text evidence="1">The sequence shown here is derived from an EMBL/GenBank/DDBJ whole genome shotgun (WGS) entry which is preliminary data.</text>
</comment>
<protein>
    <submittedName>
        <fullName evidence="1">Uncharacterized protein</fullName>
    </submittedName>
</protein>
<sequence>MSDSPISICSFVKLVPKDDPSELTTEYNGCWKNRAVSASKLRRMGITRSGGTGIPATRYLYIMAWCSNSCHCTAVNGAL</sequence>
<dbReference type="AlphaFoldDB" id="A0ABD3U6I0"/>
<dbReference type="Proteomes" id="UP001634393">
    <property type="component" value="Unassembled WGS sequence"/>
</dbReference>
<evidence type="ECO:0000313" key="2">
    <source>
        <dbReference type="Proteomes" id="UP001634393"/>
    </source>
</evidence>
<name>A0ABD3U6I0_9LAMI</name>
<accession>A0ABD3U6I0</accession>
<proteinExistence type="predicted"/>
<dbReference type="EMBL" id="JBJXBP010000002">
    <property type="protein sequence ID" value="KAL3844426.1"/>
    <property type="molecule type" value="Genomic_DNA"/>
</dbReference>